<proteinExistence type="predicted"/>
<gene>
    <name evidence="1" type="ORF">D2T33_15650</name>
</gene>
<dbReference type="Proteomes" id="UP000285710">
    <property type="component" value="Unassembled WGS sequence"/>
</dbReference>
<dbReference type="RefSeq" id="WP_128270388.1">
    <property type="nucleotide sequence ID" value="NZ_SAUW01000017.1"/>
</dbReference>
<dbReference type="EMBL" id="SAUW01000017">
    <property type="protein sequence ID" value="RWR08529.1"/>
    <property type="molecule type" value="Genomic_DNA"/>
</dbReference>
<comment type="caution">
    <text evidence="1">The sequence shown here is derived from an EMBL/GenBank/DDBJ whole genome shotgun (WGS) entry which is preliminary data.</text>
</comment>
<dbReference type="AlphaFoldDB" id="A0A443IPL2"/>
<evidence type="ECO:0000313" key="2">
    <source>
        <dbReference type="Proteomes" id="UP000285710"/>
    </source>
</evidence>
<keyword evidence="2" id="KW-1185">Reference proteome</keyword>
<reference evidence="1 2" key="2">
    <citation type="submission" date="2019-01" db="EMBL/GenBank/DDBJ databases">
        <authorList>
            <person name="Li Y."/>
        </authorList>
    </citation>
    <scope>NUCLEOTIDE SEQUENCE [LARGE SCALE GENOMIC DNA]</scope>
    <source>
        <strain evidence="1 2">2D-5</strain>
    </source>
</reference>
<evidence type="ECO:0000313" key="1">
    <source>
        <dbReference type="EMBL" id="RWR08529.1"/>
    </source>
</evidence>
<accession>A0A443IPL2</accession>
<protein>
    <submittedName>
        <fullName evidence="1">Uncharacterized protein</fullName>
    </submittedName>
</protein>
<reference evidence="1 2" key="1">
    <citation type="submission" date="2019-01" db="EMBL/GenBank/DDBJ databases">
        <title>Sinorhodobacter populi sp. nov. isolated from the symptomatic bark tissue of Populus euramericana canker.</title>
        <authorList>
            <person name="Xu G."/>
        </authorList>
    </citation>
    <scope>NUCLEOTIDE SEQUENCE [LARGE SCALE GENOMIC DNA]</scope>
    <source>
        <strain evidence="1 2">2D-5</strain>
    </source>
</reference>
<sequence>MAVSSIYPLDFLNDLLITKEAVTVGLQRNDEMSGSGDGRYWAAELARPLWTATVNLSALGRNCRGRAREIDAKFRALGVNRAFLWSDPIYDGPRFGATAELASSTVTVRAINTGRTRIALSGLPAGFVISPGDRFSVEWATGRHYMAEFLETDTAISNGTTAGADIYPYPPLGLAIGMTVNLTRPTIKAIVPPDGFTPYSYVAGFVAQGASLTLLQKV</sequence>
<name>A0A443IPL2_9RHOB</name>
<organism evidence="1 2">
    <name type="scientific">Paenirhodobacter populi</name>
    <dbReference type="NCBI Taxonomy" id="2306993"/>
    <lineage>
        <taxon>Bacteria</taxon>
        <taxon>Pseudomonadati</taxon>
        <taxon>Pseudomonadota</taxon>
        <taxon>Alphaproteobacteria</taxon>
        <taxon>Rhodobacterales</taxon>
        <taxon>Rhodobacter group</taxon>
        <taxon>Paenirhodobacter</taxon>
    </lineage>
</organism>